<dbReference type="PROSITE" id="PS51257">
    <property type="entry name" value="PROKAR_LIPOPROTEIN"/>
    <property type="match status" value="1"/>
</dbReference>
<dbReference type="PRINTS" id="PR00337">
    <property type="entry name" value="LEUILEVALBP"/>
</dbReference>
<protein>
    <submittedName>
        <fullName evidence="7">ABC transporter substrate-binding protein</fullName>
    </submittedName>
</protein>
<dbReference type="CDD" id="cd06342">
    <property type="entry name" value="PBP1_ABC_LIVBP-like"/>
    <property type="match status" value="1"/>
</dbReference>
<evidence type="ECO:0000259" key="6">
    <source>
        <dbReference type="Pfam" id="PF13458"/>
    </source>
</evidence>
<proteinExistence type="inferred from homology"/>
<evidence type="ECO:0000313" key="7">
    <source>
        <dbReference type="EMBL" id="QGY41716.1"/>
    </source>
</evidence>
<feature type="signal peptide" evidence="5">
    <location>
        <begin position="1"/>
        <end position="21"/>
    </location>
</feature>
<keyword evidence="4" id="KW-0029">Amino-acid transport</keyword>
<evidence type="ECO:0000256" key="5">
    <source>
        <dbReference type="SAM" id="SignalP"/>
    </source>
</evidence>
<evidence type="ECO:0000256" key="1">
    <source>
        <dbReference type="ARBA" id="ARBA00010062"/>
    </source>
</evidence>
<dbReference type="InterPro" id="IPR028082">
    <property type="entry name" value="Peripla_BP_I"/>
</dbReference>
<dbReference type="PANTHER" id="PTHR47151:SF2">
    <property type="entry name" value="AMINO ACID BINDING PROTEIN"/>
    <property type="match status" value="1"/>
</dbReference>
<evidence type="ECO:0000256" key="4">
    <source>
        <dbReference type="ARBA" id="ARBA00022970"/>
    </source>
</evidence>
<feature type="chain" id="PRO_5026006045" evidence="5">
    <location>
        <begin position="22"/>
        <end position="384"/>
    </location>
</feature>
<keyword evidence="2" id="KW-0813">Transport</keyword>
<evidence type="ECO:0000256" key="3">
    <source>
        <dbReference type="ARBA" id="ARBA00022729"/>
    </source>
</evidence>
<dbReference type="EMBL" id="CP046400">
    <property type="protein sequence ID" value="QGY41716.1"/>
    <property type="molecule type" value="Genomic_DNA"/>
</dbReference>
<dbReference type="GO" id="GO:0006865">
    <property type="term" value="P:amino acid transport"/>
    <property type="evidence" value="ECO:0007669"/>
    <property type="project" value="UniProtKB-KW"/>
</dbReference>
<reference evidence="7 8" key="1">
    <citation type="submission" date="2019-11" db="EMBL/GenBank/DDBJ databases">
        <authorList>
            <person name="Zheng R.K."/>
            <person name="Sun C.M."/>
        </authorList>
    </citation>
    <scope>NUCLEOTIDE SEQUENCE [LARGE SCALE GENOMIC DNA]</scope>
    <source>
        <strain evidence="7 8">SRB007</strain>
    </source>
</reference>
<keyword evidence="3 5" id="KW-0732">Signal</keyword>
<organism evidence="7 8">
    <name type="scientific">Pseudodesulfovibrio cashew</name>
    <dbReference type="NCBI Taxonomy" id="2678688"/>
    <lineage>
        <taxon>Bacteria</taxon>
        <taxon>Pseudomonadati</taxon>
        <taxon>Thermodesulfobacteriota</taxon>
        <taxon>Desulfovibrionia</taxon>
        <taxon>Desulfovibrionales</taxon>
        <taxon>Desulfovibrionaceae</taxon>
    </lineage>
</organism>
<dbReference type="AlphaFoldDB" id="A0A6I6JFV9"/>
<dbReference type="KEGG" id="psel:GM415_16825"/>
<feature type="domain" description="Leucine-binding protein" evidence="6">
    <location>
        <begin position="43"/>
        <end position="378"/>
    </location>
</feature>
<evidence type="ECO:0000256" key="2">
    <source>
        <dbReference type="ARBA" id="ARBA00022448"/>
    </source>
</evidence>
<dbReference type="SUPFAM" id="SSF53822">
    <property type="entry name" value="Periplasmic binding protein-like I"/>
    <property type="match status" value="1"/>
</dbReference>
<keyword evidence="8" id="KW-1185">Reference proteome</keyword>
<comment type="similarity">
    <text evidence="1">Belongs to the leucine-binding protein family.</text>
</comment>
<sequence length="384" mass="40255">MRKLRLIALCIAMVAMLAACSSEGEKKGEEKAEAPAPAAKLVLGVAGAHSGDLASYGLPTVNAAKLVAAKFNAAGGVNGAMVEVYAQDDQCKPELATNAATKMVSEDVKIVLGHICSGATKAALPIYLESKIILMSPSATNPPLTQSGDYPNFFRTIAPDDAQAALEVSFAKSLGLKKVAVIHDKGDYGKGFASFCKQFIEKEDGIDVVLFEGVTPGAVDYSAVVQKIKSSGAEGVIFGGYHPEASKIVTGMRKKGLELPFLSDDGVKDDTFIKVAGKYAEGVYATGPKDLSSVPMNQEAVAAHKAEFGEDPGPFFSQAYAAAQALLTAVQRAGSTDYDKVTEALRTQYVDTAVGKIKFDAKGDAEGVGFSVYQVKDGKYAEVK</sequence>
<dbReference type="InterPro" id="IPR028081">
    <property type="entry name" value="Leu-bd"/>
</dbReference>
<name>A0A6I6JFV9_9BACT</name>
<dbReference type="InterPro" id="IPR000709">
    <property type="entry name" value="Leu_Ile_Val-bd"/>
</dbReference>
<gene>
    <name evidence="7" type="ORF">GM415_16825</name>
</gene>
<dbReference type="RefSeq" id="WP_158950233.1">
    <property type="nucleotide sequence ID" value="NZ_CP046400.1"/>
</dbReference>
<dbReference type="Pfam" id="PF13458">
    <property type="entry name" value="Peripla_BP_6"/>
    <property type="match status" value="1"/>
</dbReference>
<accession>A0A6I6JFV9</accession>
<dbReference type="PANTHER" id="PTHR47151">
    <property type="entry name" value="LEU/ILE/VAL-BINDING ABC TRANSPORTER SUBUNIT"/>
    <property type="match status" value="1"/>
</dbReference>
<dbReference type="Gene3D" id="3.40.50.2300">
    <property type="match status" value="2"/>
</dbReference>
<dbReference type="Proteomes" id="UP000428328">
    <property type="component" value="Chromosome"/>
</dbReference>
<evidence type="ECO:0000313" key="8">
    <source>
        <dbReference type="Proteomes" id="UP000428328"/>
    </source>
</evidence>